<evidence type="ECO:0000313" key="2">
    <source>
        <dbReference type="Proteomes" id="UP000035681"/>
    </source>
</evidence>
<dbReference type="AlphaFoldDB" id="A0A0K0E7G4"/>
<evidence type="ECO:0000313" key="3">
    <source>
        <dbReference type="WBParaSite" id="SSTP_0000544100.1"/>
    </source>
</evidence>
<keyword evidence="2" id="KW-1185">Reference proteome</keyword>
<reference evidence="3" key="1">
    <citation type="submission" date="2015-08" db="UniProtKB">
        <authorList>
            <consortium name="WormBaseParasite"/>
        </authorList>
    </citation>
    <scope>IDENTIFICATION</scope>
</reference>
<feature type="compositionally biased region" description="Basic and acidic residues" evidence="1">
    <location>
        <begin position="81"/>
        <end position="91"/>
    </location>
</feature>
<accession>A0A0K0E7G4</accession>
<protein>
    <submittedName>
        <fullName evidence="3 4">Uncharacterized protein</fullName>
    </submittedName>
</protein>
<dbReference type="Proteomes" id="UP000035681">
    <property type="component" value="Unplaced"/>
</dbReference>
<dbReference type="WBParaSite" id="TCONS_00003478.p1">
    <property type="protein sequence ID" value="TCONS_00003478.p1"/>
    <property type="gene ID" value="XLOC_003220"/>
</dbReference>
<proteinExistence type="predicted"/>
<evidence type="ECO:0000313" key="4">
    <source>
        <dbReference type="WBParaSite" id="TCONS_00003478.p1"/>
    </source>
</evidence>
<dbReference type="WBParaSite" id="SSTP_0000544100.1">
    <property type="protein sequence ID" value="SSTP_0000544100.1"/>
    <property type="gene ID" value="SSTP_0000544100"/>
</dbReference>
<evidence type="ECO:0000256" key="1">
    <source>
        <dbReference type="SAM" id="MobiDB-lite"/>
    </source>
</evidence>
<organism evidence="3">
    <name type="scientific">Strongyloides stercoralis</name>
    <name type="common">Threadworm</name>
    <dbReference type="NCBI Taxonomy" id="6248"/>
    <lineage>
        <taxon>Eukaryota</taxon>
        <taxon>Metazoa</taxon>
        <taxon>Ecdysozoa</taxon>
        <taxon>Nematoda</taxon>
        <taxon>Chromadorea</taxon>
        <taxon>Rhabditida</taxon>
        <taxon>Tylenchina</taxon>
        <taxon>Panagrolaimomorpha</taxon>
        <taxon>Strongyloidoidea</taxon>
        <taxon>Strongyloididae</taxon>
        <taxon>Strongyloides</taxon>
    </lineage>
</organism>
<sequence>MKLFDYIYDKSFKNIFIITLFLWEKVSGRYMLTNDLGQDIELNNDQSSNYGELFNKDEPLVSKNKIDDRQQVMIINSEITKDDHPITKSKEEDFDIPESEGMMPQNFKNNFSKALL</sequence>
<name>A0A0K0E7G4_STRER</name>
<feature type="region of interest" description="Disordered" evidence="1">
    <location>
        <begin position="81"/>
        <end position="108"/>
    </location>
</feature>